<dbReference type="PANTHER" id="PTHR43297">
    <property type="entry name" value="OLIGOPEPTIDE TRANSPORT ATP-BINDING PROTEIN APPD"/>
    <property type="match status" value="1"/>
</dbReference>
<dbReference type="Proteomes" id="UP000620591">
    <property type="component" value="Unassembled WGS sequence"/>
</dbReference>
<dbReference type="AlphaFoldDB" id="A0A8I0ESW4"/>
<comment type="similarity">
    <text evidence="11">Belongs to the binding-protein-dependent transport system permease family.</text>
</comment>
<keyword evidence="7" id="KW-0547">Nucleotide-binding</keyword>
<evidence type="ECO:0000256" key="8">
    <source>
        <dbReference type="ARBA" id="ARBA00022840"/>
    </source>
</evidence>
<evidence type="ECO:0000313" key="15">
    <source>
        <dbReference type="Proteomes" id="UP000620591"/>
    </source>
</evidence>
<feature type="transmembrane region" description="Helical" evidence="11">
    <location>
        <begin position="240"/>
        <end position="262"/>
    </location>
</feature>
<dbReference type="GO" id="GO:0016887">
    <property type="term" value="F:ATP hydrolysis activity"/>
    <property type="evidence" value="ECO:0007669"/>
    <property type="project" value="InterPro"/>
</dbReference>
<feature type="transmembrane region" description="Helical" evidence="11">
    <location>
        <begin position="141"/>
        <end position="158"/>
    </location>
</feature>
<evidence type="ECO:0000259" key="13">
    <source>
        <dbReference type="PROSITE" id="PS50928"/>
    </source>
</evidence>
<dbReference type="InterPro" id="IPR025966">
    <property type="entry name" value="OppC_N"/>
</dbReference>
<dbReference type="InterPro" id="IPR050388">
    <property type="entry name" value="ABC_Ni/Peptide_Import"/>
</dbReference>
<gene>
    <name evidence="14" type="ORF">IBG24_04480</name>
</gene>
<dbReference type="InterPro" id="IPR013563">
    <property type="entry name" value="Oligopep_ABC_C"/>
</dbReference>
<keyword evidence="9 11" id="KW-1133">Transmembrane helix</keyword>
<dbReference type="InterPro" id="IPR003593">
    <property type="entry name" value="AAA+_ATPase"/>
</dbReference>
<evidence type="ECO:0000256" key="7">
    <source>
        <dbReference type="ARBA" id="ARBA00022741"/>
    </source>
</evidence>
<dbReference type="EMBL" id="JACTVM010000001">
    <property type="protein sequence ID" value="MBC9225570.1"/>
    <property type="molecule type" value="Genomic_DNA"/>
</dbReference>
<comment type="caution">
    <text evidence="14">The sequence shown here is derived from an EMBL/GenBank/DDBJ whole genome shotgun (WGS) entry which is preliminary data.</text>
</comment>
<feature type="domain" description="ABC transmembrane type-1" evidence="13">
    <location>
        <begin position="76"/>
        <end position="263"/>
    </location>
</feature>
<accession>A0A8I0ESW4</accession>
<evidence type="ECO:0000256" key="6">
    <source>
        <dbReference type="ARBA" id="ARBA00022692"/>
    </source>
</evidence>
<comment type="similarity">
    <text evidence="3">Belongs to the ABC transporter superfamily.</text>
</comment>
<evidence type="ECO:0000256" key="9">
    <source>
        <dbReference type="ARBA" id="ARBA00022989"/>
    </source>
</evidence>
<dbReference type="InterPro" id="IPR027417">
    <property type="entry name" value="P-loop_NTPase"/>
</dbReference>
<evidence type="ECO:0000256" key="11">
    <source>
        <dbReference type="RuleBase" id="RU363032"/>
    </source>
</evidence>
<feature type="transmembrane region" description="Helical" evidence="11">
    <location>
        <begin position="80"/>
        <end position="104"/>
    </location>
</feature>
<evidence type="ECO:0000313" key="14">
    <source>
        <dbReference type="EMBL" id="MBC9225570.1"/>
    </source>
</evidence>
<sequence length="616" mass="65043">MTRRSWVTYFVRQKVPMAAAAYLALVLLLVLFAGAIAPYGPTEQDLDANLAGPSREHLLGTGQLGLDVFSRILWGGRTTLYGVLVAVVVFAVLGVSAGLLAGYLRGPVEWAVLRTSEVLLAVPAAIILLVVLAVFPGRQVIAMVALGVLGAPGLARVVRSVTLGVREELYVRAAQTMGLRPATIMRRHVLPHLSGPVIVQLSLFGAAAVGLETALGFLRLGSGESSWGLLVAEASRHLGAHPWLMVPSGFVIMSFVMALGLVGDGVRDAVAASMRTRVETGVRPRAVTPPAPELPDPEDALVSVRGLTVSFPRGQEWIDVVRGVDLAVLPGGALGILGESGCGKSITAEAIVGRIRGDGQVTAGEVRRRGRVGWVAQDAASSLDPSGRVGAQVAEVVRVHRPEAGRAEVRARVRELFERVRLPEPERVARSRPWELSGGMAQRVGIAMALATDPDLIVADEPTSALDTTVQAEVLDLFDELRADGMTLVLITHDVGVLAAVCDSAAVMYAGEVVELAPTRELLAHPAHPYTAALLAADPRRGTPGERLAAIDGTVPAPGAWPTGCRFADRCHLVTPACRQASVPLFAVDPDDPTDAGDPRVSRCLRFADVLDRTRA</sequence>
<dbReference type="CDD" id="cd03257">
    <property type="entry name" value="ABC_NikE_OppD_transporters"/>
    <property type="match status" value="1"/>
</dbReference>
<dbReference type="CDD" id="cd06261">
    <property type="entry name" value="TM_PBP2"/>
    <property type="match status" value="1"/>
</dbReference>
<dbReference type="PROSITE" id="PS50928">
    <property type="entry name" value="ABC_TM1"/>
    <property type="match status" value="1"/>
</dbReference>
<dbReference type="GO" id="GO:0015833">
    <property type="term" value="P:peptide transport"/>
    <property type="evidence" value="ECO:0007669"/>
    <property type="project" value="InterPro"/>
</dbReference>
<protein>
    <submittedName>
        <fullName evidence="14">Dipeptide/oligopeptide/nickel ABC transporter permease/ATP-binding protein</fullName>
    </submittedName>
</protein>
<evidence type="ECO:0000256" key="2">
    <source>
        <dbReference type="ARBA" id="ARBA00004202"/>
    </source>
</evidence>
<dbReference type="SMART" id="SM00382">
    <property type="entry name" value="AAA"/>
    <property type="match status" value="1"/>
</dbReference>
<proteinExistence type="inferred from homology"/>
<dbReference type="InterPro" id="IPR035906">
    <property type="entry name" value="MetI-like_sf"/>
</dbReference>
<feature type="transmembrane region" description="Helical" evidence="11">
    <location>
        <begin position="197"/>
        <end position="220"/>
    </location>
</feature>
<dbReference type="Gene3D" id="1.10.3720.10">
    <property type="entry name" value="MetI-like"/>
    <property type="match status" value="1"/>
</dbReference>
<dbReference type="NCBIfam" id="TIGR01727">
    <property type="entry name" value="oligo_HPY"/>
    <property type="match status" value="1"/>
</dbReference>
<evidence type="ECO:0000256" key="5">
    <source>
        <dbReference type="ARBA" id="ARBA00022475"/>
    </source>
</evidence>
<dbReference type="InterPro" id="IPR000515">
    <property type="entry name" value="MetI-like"/>
</dbReference>
<keyword evidence="6 11" id="KW-0812">Transmembrane</keyword>
<dbReference type="Pfam" id="PF08352">
    <property type="entry name" value="oligo_HPY"/>
    <property type="match status" value="1"/>
</dbReference>
<keyword evidence="5" id="KW-1003">Cell membrane</keyword>
<dbReference type="Gene3D" id="3.40.50.300">
    <property type="entry name" value="P-loop containing nucleotide triphosphate hydrolases"/>
    <property type="match status" value="1"/>
</dbReference>
<evidence type="ECO:0000256" key="4">
    <source>
        <dbReference type="ARBA" id="ARBA00022448"/>
    </source>
</evidence>
<evidence type="ECO:0000256" key="3">
    <source>
        <dbReference type="ARBA" id="ARBA00005417"/>
    </source>
</evidence>
<organism evidence="14 15">
    <name type="scientific">Aeromicrobium senzhongii</name>
    <dbReference type="NCBI Taxonomy" id="2663859"/>
    <lineage>
        <taxon>Bacteria</taxon>
        <taxon>Bacillati</taxon>
        <taxon>Actinomycetota</taxon>
        <taxon>Actinomycetes</taxon>
        <taxon>Propionibacteriales</taxon>
        <taxon>Nocardioidaceae</taxon>
        <taxon>Aeromicrobium</taxon>
    </lineage>
</organism>
<feature type="transmembrane region" description="Helical" evidence="11">
    <location>
        <begin position="20"/>
        <end position="40"/>
    </location>
</feature>
<dbReference type="RefSeq" id="WP_187768728.1">
    <property type="nucleotide sequence ID" value="NZ_JACTVM010000001.1"/>
</dbReference>
<dbReference type="Pfam" id="PF00005">
    <property type="entry name" value="ABC_tran"/>
    <property type="match status" value="1"/>
</dbReference>
<evidence type="ECO:0000256" key="1">
    <source>
        <dbReference type="ARBA" id="ARBA00004141"/>
    </source>
</evidence>
<feature type="transmembrane region" description="Helical" evidence="11">
    <location>
        <begin position="116"/>
        <end position="135"/>
    </location>
</feature>
<dbReference type="GO" id="GO:0005886">
    <property type="term" value="C:plasma membrane"/>
    <property type="evidence" value="ECO:0007669"/>
    <property type="project" value="UniProtKB-SubCell"/>
</dbReference>
<feature type="domain" description="ABC transporter" evidence="12">
    <location>
        <begin position="304"/>
        <end position="535"/>
    </location>
</feature>
<dbReference type="SUPFAM" id="SSF52540">
    <property type="entry name" value="P-loop containing nucleoside triphosphate hydrolases"/>
    <property type="match status" value="1"/>
</dbReference>
<dbReference type="PROSITE" id="PS50893">
    <property type="entry name" value="ABC_TRANSPORTER_2"/>
    <property type="match status" value="1"/>
</dbReference>
<evidence type="ECO:0000259" key="12">
    <source>
        <dbReference type="PROSITE" id="PS50893"/>
    </source>
</evidence>
<dbReference type="Pfam" id="PF00528">
    <property type="entry name" value="BPD_transp_1"/>
    <property type="match status" value="1"/>
</dbReference>
<keyword evidence="8 14" id="KW-0067">ATP-binding</keyword>
<keyword evidence="10 11" id="KW-0472">Membrane</keyword>
<keyword evidence="4 11" id="KW-0813">Transport</keyword>
<dbReference type="InterPro" id="IPR017871">
    <property type="entry name" value="ABC_transporter-like_CS"/>
</dbReference>
<dbReference type="InterPro" id="IPR003439">
    <property type="entry name" value="ABC_transporter-like_ATP-bd"/>
</dbReference>
<dbReference type="SUPFAM" id="SSF161098">
    <property type="entry name" value="MetI-like"/>
    <property type="match status" value="1"/>
</dbReference>
<dbReference type="Pfam" id="PF12911">
    <property type="entry name" value="OppC_N"/>
    <property type="match status" value="1"/>
</dbReference>
<dbReference type="PROSITE" id="PS00211">
    <property type="entry name" value="ABC_TRANSPORTER_1"/>
    <property type="match status" value="1"/>
</dbReference>
<dbReference type="GO" id="GO:0005524">
    <property type="term" value="F:ATP binding"/>
    <property type="evidence" value="ECO:0007669"/>
    <property type="project" value="UniProtKB-KW"/>
</dbReference>
<evidence type="ECO:0000256" key="10">
    <source>
        <dbReference type="ARBA" id="ARBA00023136"/>
    </source>
</evidence>
<dbReference type="PANTHER" id="PTHR43297:SF2">
    <property type="entry name" value="DIPEPTIDE TRANSPORT ATP-BINDING PROTEIN DPPD"/>
    <property type="match status" value="1"/>
</dbReference>
<comment type="subcellular location">
    <subcellularLocation>
        <location evidence="11">Cell membrane</location>
        <topology evidence="11">Multi-pass membrane protein</topology>
    </subcellularLocation>
    <subcellularLocation>
        <location evidence="2">Cell membrane</location>
        <topology evidence="2">Peripheral membrane protein</topology>
    </subcellularLocation>
    <subcellularLocation>
        <location evidence="1">Membrane</location>
        <topology evidence="1">Multi-pass membrane protein</topology>
    </subcellularLocation>
</comment>
<name>A0A8I0ESW4_9ACTN</name>
<reference evidence="14" key="1">
    <citation type="submission" date="2020-09" db="EMBL/GenBank/DDBJ databases">
        <title>Novel species in genus Aeromicrobium.</title>
        <authorList>
            <person name="Zhang G."/>
        </authorList>
    </citation>
    <scope>NUCLEOTIDE SEQUENCE</scope>
    <source>
        <strain evidence="14">Zg-636</strain>
    </source>
</reference>
<dbReference type="GO" id="GO:0055085">
    <property type="term" value="P:transmembrane transport"/>
    <property type="evidence" value="ECO:0007669"/>
    <property type="project" value="InterPro"/>
</dbReference>